<comment type="caution">
    <text evidence="1">The sequence shown here is derived from an EMBL/GenBank/DDBJ whole genome shotgun (WGS) entry which is preliminary data.</text>
</comment>
<feature type="non-terminal residue" evidence="1">
    <location>
        <position position="88"/>
    </location>
</feature>
<accession>A0A699X9T9</accession>
<proteinExistence type="predicted"/>
<protein>
    <submittedName>
        <fullName evidence="1">Uncharacterized protein</fullName>
    </submittedName>
</protein>
<reference evidence="1" key="1">
    <citation type="journal article" date="2019" name="Sci. Rep.">
        <title>Draft genome of Tanacetum cinerariifolium, the natural source of mosquito coil.</title>
        <authorList>
            <person name="Yamashiro T."/>
            <person name="Shiraishi A."/>
            <person name="Satake H."/>
            <person name="Nakayama K."/>
        </authorList>
    </citation>
    <scope>NUCLEOTIDE SEQUENCE</scope>
</reference>
<sequence>MLDVLCDDGNYYKVANAYLSCYYAPTFELEALAGDLGKAQFPLVAETYIAPAFDEPTDWREFWRFCGIRTPDATELLNTKLLPPSVQT</sequence>
<evidence type="ECO:0000313" key="1">
    <source>
        <dbReference type="EMBL" id="GFD56467.1"/>
    </source>
</evidence>
<dbReference type="AlphaFoldDB" id="A0A699X9T9"/>
<gene>
    <name evidence="1" type="ORF">Tci_928436</name>
</gene>
<organism evidence="1">
    <name type="scientific">Tanacetum cinerariifolium</name>
    <name type="common">Dalmatian daisy</name>
    <name type="synonym">Chrysanthemum cinerariifolium</name>
    <dbReference type="NCBI Taxonomy" id="118510"/>
    <lineage>
        <taxon>Eukaryota</taxon>
        <taxon>Viridiplantae</taxon>
        <taxon>Streptophyta</taxon>
        <taxon>Embryophyta</taxon>
        <taxon>Tracheophyta</taxon>
        <taxon>Spermatophyta</taxon>
        <taxon>Magnoliopsida</taxon>
        <taxon>eudicotyledons</taxon>
        <taxon>Gunneridae</taxon>
        <taxon>Pentapetalae</taxon>
        <taxon>asterids</taxon>
        <taxon>campanulids</taxon>
        <taxon>Asterales</taxon>
        <taxon>Asteraceae</taxon>
        <taxon>Asteroideae</taxon>
        <taxon>Anthemideae</taxon>
        <taxon>Anthemidinae</taxon>
        <taxon>Tanacetum</taxon>
    </lineage>
</organism>
<dbReference type="EMBL" id="BKCJ011829737">
    <property type="protein sequence ID" value="GFD56467.1"/>
    <property type="molecule type" value="Genomic_DNA"/>
</dbReference>
<name>A0A699X9T9_TANCI</name>